<evidence type="ECO:0000313" key="1">
    <source>
        <dbReference type="EMBL" id="KAJ6242530.1"/>
    </source>
</evidence>
<evidence type="ECO:0000313" key="2">
    <source>
        <dbReference type="Proteomes" id="UP001150062"/>
    </source>
</evidence>
<dbReference type="Proteomes" id="UP001150062">
    <property type="component" value="Unassembled WGS sequence"/>
</dbReference>
<sequence length="1265" mass="140128">MLMGVVLRNQEDCPSLIQCDDGAEPCSDGSTCPDPSVDSENSCPPEPSCEENEYPCENGGCALSKEDCPDRPVCPPGKKLCDFQIDCVNENNGKCPILRNCSADGLFRCRDGSCASEYEDCPNFPVCPDDLIKCVTDHCVESINDCPVFEACEDEEVRCPSGVCAPSIEGCPQRVFCPHGMVKCPDKTCRYFKEECPTISECPDHTIMCPGSKTCVLLPEQCGNEIVCPEYSPIRCEDGTCTSNRFKCEKKQHCPCTRPIRCPEGTCVSDILLCPIPIKCPEGQIKCNDARCVDSSEECPKEQAMKCGKNKIRCPEGSCAINQEACGQMRHCMTGEIRCWTGVCLLEDQFESKCPEQPKCTINEVLCFDGVCRNSANDCPNRYQCPDERPFLCPDGDCQRSTDECEPISHCGDEKFVCPDHTCVDDLSECGQMITCPESAPYWCHGRCVTSRLDCPCVPKCGELEVRCWSGECRVRGECKSLSIRCNDTHRVLCPDLNCYEGVADCENKPRECPEGFMKCPLGYCFDEGEACSNIPKKQCSDPYSFCPADSGCYEDASECTEPDFCPEGERYCRGGCISDDEDFENNCKGRCPFEKPTLCPGGECKRTYADCTIAPSLKDTCKGNRKAPFYCLATNSCVTKKDYCPILVDVCNEGLVMCLDGTCRDDCTNVVKPECEGDLTYCEKYGKCLIKCPLDNGCVGEAPHRCWDGQCVTDATSCSPKEKNGECPDGGYMCPLGDCQTTRTECQKLNTCPVDLPVRCGNGACVATRDQCPTDENEDTCADGEFKCMVDGSCVEDLNECIASNGCPLEKPFRCQSDHKCYADKSKCELKPKCPDDKPYLCASGKCVTDSSDCQPIIPCDEAEKRCGQHCIPDRIKCQSRCPAETPVFCENLFMCVSLISQCYDGKICPANKRYRCKDGVCVSKPRYCRESVPKCEDEQIKCYNGECVDSIEECEPVPSCDLGQFRCKDGSCEDDESDCSSEDVPTCQDNEELCADGVCREECPEIEGCDTGLILCPNGECAEECEMENGKYKCWGSITADKAIDCIRPLFRKHPFEMEYTLSADEDSVIEIIENIQDALSENTLLGSLQIPAGAILQNEDSNLPYVKIQIKSLADSILEKYKEQKVQDTESNQRTLQKIHSVVVDLLKDVEASFEDVIKVILKIYKEGFPENEDDYCLAYYDEDDKLWKCIKSTLEEDSENPLFYIITGVVDHFTPYAVIESTKDAEPTPTPDPDPEGTTSSATSLAFSLFCLFAFLFVKLF</sequence>
<accession>A0ABQ8YDB8</accession>
<organism evidence="1 2">
    <name type="scientific">Anaeramoeba flamelloides</name>
    <dbReference type="NCBI Taxonomy" id="1746091"/>
    <lineage>
        <taxon>Eukaryota</taxon>
        <taxon>Metamonada</taxon>
        <taxon>Anaeramoebidae</taxon>
        <taxon>Anaeramoeba</taxon>
    </lineage>
</organism>
<name>A0ABQ8YDB8_9EUKA</name>
<reference evidence="1" key="1">
    <citation type="submission" date="2022-08" db="EMBL/GenBank/DDBJ databases">
        <title>Novel sulfate-reducing endosymbionts in the free-living metamonad Anaeramoeba.</title>
        <authorList>
            <person name="Jerlstrom-Hultqvist J."/>
            <person name="Cepicka I."/>
            <person name="Gallot-Lavallee L."/>
            <person name="Salas-Leiva D."/>
            <person name="Curtis B.A."/>
            <person name="Zahonova K."/>
            <person name="Pipaliya S."/>
            <person name="Dacks J."/>
            <person name="Roger A.J."/>
        </authorList>
    </citation>
    <scope>NUCLEOTIDE SEQUENCE</scope>
    <source>
        <strain evidence="1">Schooner1</strain>
    </source>
</reference>
<proteinExistence type="predicted"/>
<dbReference type="EMBL" id="JAOAOG010000175">
    <property type="protein sequence ID" value="KAJ6242530.1"/>
    <property type="molecule type" value="Genomic_DNA"/>
</dbReference>
<keyword evidence="2" id="KW-1185">Reference proteome</keyword>
<protein>
    <submittedName>
        <fullName evidence="1">Uncharacterized protein</fullName>
    </submittedName>
</protein>
<gene>
    <name evidence="1" type="ORF">M0813_22675</name>
</gene>
<comment type="caution">
    <text evidence="1">The sequence shown here is derived from an EMBL/GenBank/DDBJ whole genome shotgun (WGS) entry which is preliminary data.</text>
</comment>